<dbReference type="AlphaFoldDB" id="A0A5B6VMD8"/>
<reference evidence="2" key="1">
    <citation type="journal article" date="2019" name="Plant Biotechnol. J.">
        <title>Genome sequencing of the Australian wild diploid species Gossypium australe highlights disease resistance and delayed gland morphogenesis.</title>
        <authorList>
            <person name="Cai Y."/>
            <person name="Cai X."/>
            <person name="Wang Q."/>
            <person name="Wang P."/>
            <person name="Zhang Y."/>
            <person name="Cai C."/>
            <person name="Xu Y."/>
            <person name="Wang K."/>
            <person name="Zhou Z."/>
            <person name="Wang C."/>
            <person name="Geng S."/>
            <person name="Li B."/>
            <person name="Dong Q."/>
            <person name="Hou Y."/>
            <person name="Wang H."/>
            <person name="Ai P."/>
            <person name="Liu Z."/>
            <person name="Yi F."/>
            <person name="Sun M."/>
            <person name="An G."/>
            <person name="Cheng J."/>
            <person name="Zhang Y."/>
            <person name="Shi Q."/>
            <person name="Xie Y."/>
            <person name="Shi X."/>
            <person name="Chang Y."/>
            <person name="Huang F."/>
            <person name="Chen Y."/>
            <person name="Hong S."/>
            <person name="Mi L."/>
            <person name="Sun Q."/>
            <person name="Zhang L."/>
            <person name="Zhou B."/>
            <person name="Peng R."/>
            <person name="Zhang X."/>
            <person name="Liu F."/>
        </authorList>
    </citation>
    <scope>NUCLEOTIDE SEQUENCE [LARGE SCALE GENOMIC DNA]</scope>
    <source>
        <strain evidence="2">cv. PA1801</strain>
    </source>
</reference>
<proteinExistence type="predicted"/>
<dbReference type="PANTHER" id="PTHR46250:SF17">
    <property type="entry name" value="MYB_SANT-LIKE DOMAIN-CONTAINING PROTEIN"/>
    <property type="match status" value="1"/>
</dbReference>
<accession>A0A5B6VMD8</accession>
<keyword evidence="2" id="KW-1185">Reference proteome</keyword>
<evidence type="ECO:0000313" key="2">
    <source>
        <dbReference type="Proteomes" id="UP000325315"/>
    </source>
</evidence>
<keyword evidence="1" id="KW-0670">Pyruvate</keyword>
<dbReference type="PANTHER" id="PTHR46250">
    <property type="entry name" value="MYB/SANT-LIKE DNA-BINDING DOMAIN PROTEIN-RELATED"/>
    <property type="match status" value="1"/>
</dbReference>
<dbReference type="OrthoDB" id="618098at2759"/>
<protein>
    <submittedName>
        <fullName evidence="1">Glyoxylate/hydroxypyruvate reductase A</fullName>
    </submittedName>
</protein>
<dbReference type="Proteomes" id="UP000325315">
    <property type="component" value="Unassembled WGS sequence"/>
</dbReference>
<organism evidence="1 2">
    <name type="scientific">Gossypium australe</name>
    <dbReference type="NCBI Taxonomy" id="47621"/>
    <lineage>
        <taxon>Eukaryota</taxon>
        <taxon>Viridiplantae</taxon>
        <taxon>Streptophyta</taxon>
        <taxon>Embryophyta</taxon>
        <taxon>Tracheophyta</taxon>
        <taxon>Spermatophyta</taxon>
        <taxon>Magnoliopsida</taxon>
        <taxon>eudicotyledons</taxon>
        <taxon>Gunneridae</taxon>
        <taxon>Pentapetalae</taxon>
        <taxon>rosids</taxon>
        <taxon>malvids</taxon>
        <taxon>Malvales</taxon>
        <taxon>Malvaceae</taxon>
        <taxon>Malvoideae</taxon>
        <taxon>Gossypium</taxon>
    </lineage>
</organism>
<evidence type="ECO:0000313" key="1">
    <source>
        <dbReference type="EMBL" id="KAA3470144.1"/>
    </source>
</evidence>
<sequence length="83" mass="9500">MVGLHNVGTSNANTGFKAGYLLELERMMENFLPPAMLKAKPNLKSRIRTQKKDWAIIYDMLRGKYNSGFGLDKHRQMVIAEDE</sequence>
<comment type="caution">
    <text evidence="1">The sequence shown here is derived from an EMBL/GenBank/DDBJ whole genome shotgun (WGS) entry which is preliminary data.</text>
</comment>
<gene>
    <name evidence="1" type="ORF">EPI10_015875</name>
</gene>
<name>A0A5B6VMD8_9ROSI</name>
<dbReference type="EMBL" id="SMMG02000006">
    <property type="protein sequence ID" value="KAA3470144.1"/>
    <property type="molecule type" value="Genomic_DNA"/>
</dbReference>